<proteinExistence type="inferred from homology"/>
<evidence type="ECO:0000256" key="6">
    <source>
        <dbReference type="ARBA" id="ARBA00023163"/>
    </source>
</evidence>
<evidence type="ECO:0000313" key="12">
    <source>
        <dbReference type="Proteomes" id="UP000053825"/>
    </source>
</evidence>
<dbReference type="GO" id="GO:0023052">
    <property type="term" value="P:signaling"/>
    <property type="evidence" value="ECO:0007669"/>
    <property type="project" value="InterPro"/>
</dbReference>
<dbReference type="InterPro" id="IPR008967">
    <property type="entry name" value="p53-like_TF_DNA-bd_sf"/>
</dbReference>
<keyword evidence="6" id="KW-0804">Transcription</keyword>
<keyword evidence="12" id="KW-1185">Reference proteome</keyword>
<dbReference type="InterPro" id="IPR046360">
    <property type="entry name" value="T-box_DNA-bd"/>
</dbReference>
<evidence type="ECO:0000256" key="5">
    <source>
        <dbReference type="ARBA" id="ARBA00023125"/>
    </source>
</evidence>
<dbReference type="Pfam" id="PF00907">
    <property type="entry name" value="T-box"/>
    <property type="match status" value="1"/>
</dbReference>
<evidence type="ECO:0000313" key="11">
    <source>
        <dbReference type="EMBL" id="KOC62969.1"/>
    </source>
</evidence>
<dbReference type="FunFam" id="2.60.40.820:FF:000010">
    <property type="entry name" value="T-box transcription factor TBX6"/>
    <property type="match status" value="1"/>
</dbReference>
<evidence type="ECO:0000256" key="7">
    <source>
        <dbReference type="ARBA" id="ARBA00023242"/>
    </source>
</evidence>
<organism evidence="11 12">
    <name type="scientific">Habropoda laboriosa</name>
    <dbReference type="NCBI Taxonomy" id="597456"/>
    <lineage>
        <taxon>Eukaryota</taxon>
        <taxon>Metazoa</taxon>
        <taxon>Ecdysozoa</taxon>
        <taxon>Arthropoda</taxon>
        <taxon>Hexapoda</taxon>
        <taxon>Insecta</taxon>
        <taxon>Pterygota</taxon>
        <taxon>Neoptera</taxon>
        <taxon>Endopterygota</taxon>
        <taxon>Hymenoptera</taxon>
        <taxon>Apocrita</taxon>
        <taxon>Aculeata</taxon>
        <taxon>Apoidea</taxon>
        <taxon>Anthophila</taxon>
        <taxon>Apidae</taxon>
        <taxon>Habropoda</taxon>
    </lineage>
</organism>
<dbReference type="SMART" id="SM00425">
    <property type="entry name" value="TBOX"/>
    <property type="match status" value="1"/>
</dbReference>
<comment type="subcellular location">
    <subcellularLocation>
        <location evidence="1 8">Nucleus</location>
    </subcellularLocation>
</comment>
<dbReference type="SUPFAM" id="SSF49417">
    <property type="entry name" value="p53-like transcription factors"/>
    <property type="match status" value="1"/>
</dbReference>
<dbReference type="GO" id="GO:0000978">
    <property type="term" value="F:RNA polymerase II cis-regulatory region sequence-specific DNA binding"/>
    <property type="evidence" value="ECO:0007669"/>
    <property type="project" value="InterPro"/>
</dbReference>
<feature type="domain" description="T-box" evidence="10">
    <location>
        <begin position="840"/>
        <end position="1039"/>
    </location>
</feature>
<dbReference type="PANTHER" id="PTHR11267:SF204">
    <property type="entry name" value="SPADETAIL"/>
    <property type="match status" value="1"/>
</dbReference>
<dbReference type="STRING" id="597456.A0A0L7QWQ4"/>
<dbReference type="PANTHER" id="PTHR11267">
    <property type="entry name" value="T-BOX PROTEIN-RELATED"/>
    <property type="match status" value="1"/>
</dbReference>
<dbReference type="InterPro" id="IPR018186">
    <property type="entry name" value="TF_T-box_CS"/>
</dbReference>
<dbReference type="AlphaFoldDB" id="A0A0L7QWQ4"/>
<dbReference type="CDD" id="cd20681">
    <property type="entry name" value="T-box_Drosocross-like"/>
    <property type="match status" value="1"/>
</dbReference>
<dbReference type="GO" id="GO:0000981">
    <property type="term" value="F:DNA-binding transcription factor activity, RNA polymerase II-specific"/>
    <property type="evidence" value="ECO:0007669"/>
    <property type="project" value="TreeGrafter"/>
</dbReference>
<dbReference type="Pfam" id="PF03359">
    <property type="entry name" value="GKAP"/>
    <property type="match status" value="1"/>
</dbReference>
<dbReference type="GO" id="GO:0001708">
    <property type="term" value="P:cell fate specification"/>
    <property type="evidence" value="ECO:0007669"/>
    <property type="project" value="TreeGrafter"/>
</dbReference>
<keyword evidence="7 8" id="KW-0539">Nucleus</keyword>
<feature type="compositionally biased region" description="Polar residues" evidence="9">
    <location>
        <begin position="1077"/>
        <end position="1103"/>
    </location>
</feature>
<gene>
    <name evidence="11" type="ORF">WH47_04867</name>
</gene>
<dbReference type="EMBL" id="KQ414713">
    <property type="protein sequence ID" value="KOC62969.1"/>
    <property type="molecule type" value="Genomic_DNA"/>
</dbReference>
<evidence type="ECO:0000256" key="1">
    <source>
        <dbReference type="ARBA" id="ARBA00004123"/>
    </source>
</evidence>
<evidence type="ECO:0000256" key="8">
    <source>
        <dbReference type="PROSITE-ProRule" id="PRU00201"/>
    </source>
</evidence>
<dbReference type="InterPro" id="IPR005026">
    <property type="entry name" value="SAPAP"/>
</dbReference>
<dbReference type="PROSITE" id="PS01283">
    <property type="entry name" value="TBOX_1"/>
    <property type="match status" value="1"/>
</dbReference>
<evidence type="ECO:0000256" key="9">
    <source>
        <dbReference type="SAM" id="MobiDB-lite"/>
    </source>
</evidence>
<feature type="compositionally biased region" description="Basic and acidic residues" evidence="9">
    <location>
        <begin position="1049"/>
        <end position="1059"/>
    </location>
</feature>
<comment type="similarity">
    <text evidence="2">Belongs to the SAPAP family.</text>
</comment>
<evidence type="ECO:0000256" key="4">
    <source>
        <dbReference type="ARBA" id="ARBA00023015"/>
    </source>
</evidence>
<feature type="region of interest" description="Disordered" evidence="9">
    <location>
        <begin position="219"/>
        <end position="260"/>
    </location>
</feature>
<accession>A0A0L7QWQ4</accession>
<dbReference type="GO" id="GO:0045893">
    <property type="term" value="P:positive regulation of DNA-templated transcription"/>
    <property type="evidence" value="ECO:0007669"/>
    <property type="project" value="InterPro"/>
</dbReference>
<feature type="region of interest" description="Disordered" evidence="9">
    <location>
        <begin position="1037"/>
        <end position="1141"/>
    </location>
</feature>
<dbReference type="InterPro" id="IPR036960">
    <property type="entry name" value="T-box_sf"/>
</dbReference>
<dbReference type="OrthoDB" id="10023951at2759"/>
<name>A0A0L7QWQ4_9HYME</name>
<reference evidence="11 12" key="1">
    <citation type="submission" date="2015-07" db="EMBL/GenBank/DDBJ databases">
        <title>The genome of Habropoda laboriosa.</title>
        <authorList>
            <person name="Pan H."/>
            <person name="Kapheim K."/>
        </authorList>
    </citation>
    <scope>NUCLEOTIDE SEQUENCE [LARGE SCALE GENOMIC DNA]</scope>
    <source>
        <strain evidence="11">0110345459</strain>
    </source>
</reference>
<evidence type="ECO:0000256" key="2">
    <source>
        <dbReference type="ARBA" id="ARBA00008839"/>
    </source>
</evidence>
<evidence type="ECO:0000259" key="10">
    <source>
        <dbReference type="PROSITE" id="PS50252"/>
    </source>
</evidence>
<protein>
    <submittedName>
        <fullName evidence="11">T-box transcription factor TBX3</fullName>
    </submittedName>
</protein>
<dbReference type="Proteomes" id="UP000053825">
    <property type="component" value="Unassembled WGS sequence"/>
</dbReference>
<keyword evidence="4" id="KW-0805">Transcription regulation</keyword>
<dbReference type="Gene3D" id="2.60.40.820">
    <property type="entry name" value="Transcription factor, T-box"/>
    <property type="match status" value="1"/>
</dbReference>
<dbReference type="InterPro" id="IPR001699">
    <property type="entry name" value="TF_T-box"/>
</dbReference>
<comment type="caution">
    <text evidence="8">Lacks conserved residue(s) required for the propagation of feature annotation.</text>
</comment>
<keyword evidence="3" id="KW-0217">Developmental protein</keyword>
<keyword evidence="5 8" id="KW-0238">DNA-binding</keyword>
<sequence length="1167" mass="133046">MSTFRQQYKEKTFGFGNANEGRFLRTKKHEGKRKTQRAVTFNENRMISNSTESTPQNKGMQLVPAVENRLTRFLKWKVERERRRKFEQANKKPPFVVGVVHHKFCSPVSKDDSVAPTMVRKKTRNQIAPMALATPEKRITRATEKRLLNKLLTQKVTEGAVKNISVMINKEKYQREDAKSFAPVDHNFKAPVGLCQVPLFGRVAIENTPIKTKFTFSPLSTSKENRKSGTTEFNVEPVNIQENDAPNDKESDSNDAEDNSSIEAVSLKLSYDEEEIFNSSNNNNNKNEEIKSGVENVVRNSEEYTNVRHNNDEHLKEQLTHSFSLCHSPSDDIPAKDTVMKNLNISVEEEEHTAQYFQFLLSREITRLNELCKTWSEIKTKPTTTEDGQYEINQTIGQTNLLIGKKFERFRGLVADCETGKGEMLVTCKDLQGFWDVMYIEVKNCDSRFEKLEKLRSRDWKEEELPVVKHITKKKSNVKRNVAFTKSSSFKAFVAKKRQKMTQEMRSNGDMKEVDVTSNQILSNKYEKNESFNVKYKTRKFMSSTPNKKDYTPIKHNKRLSLVQEVHLSETSKKINTPLTIIKVSQMCKTPEVNLDNTISYVNFDQTPGRSILQPSENATIAESRIKFRNKVNFDDHIILNEIPIGGETQTKVDLAESLSKIESFDNFDKVIIKAERKLAFDSNSSKESEGDIGHFELKNSAVENITCYCIVASSDICSAATSGKLELQRPIGSAWARRTSGRDRASTNRSGSLASAAMDRCNGAVFAIAKRILSRHQAMNSIMAIPMELQQQLHQQMLYRQQQIVLRRHRPEDISNPNTWIIPSLGGGPPLPSAVRIELQNRELWQQFHAETTEMIITKVGRRMFPSIQLTITGLERRARYCVLLEVEPASDRRHKYAGGGGVEKACGNKPQPRIDRRIYLHPESPATGAHWMQHPLSFNKLKLTNNAVDPKNNSLNFEISQHSMYKIGVVLTSMHKYIPRIWIIRCDDVTRLSDLYSHPASSFKFSETEFIAVTAYQNENITKLKIDNNPFAKGFRETGQSRCKRKFQAEAERSNHMDDDDENASSESESKRSSLNHLNVASQRPKTASSETGSLDDSGASSYGGISPPLPSIIHQNSPSRDVDRDAQPRLHRPWIDSPTRLSPRFANFNLSAYYLRLFHPSFAM</sequence>
<evidence type="ECO:0000256" key="3">
    <source>
        <dbReference type="ARBA" id="ARBA00022473"/>
    </source>
</evidence>
<dbReference type="GO" id="GO:0005634">
    <property type="term" value="C:nucleus"/>
    <property type="evidence" value="ECO:0007669"/>
    <property type="project" value="UniProtKB-SubCell"/>
</dbReference>
<dbReference type="PROSITE" id="PS50252">
    <property type="entry name" value="TBOX_3"/>
    <property type="match status" value="1"/>
</dbReference>
<dbReference type="PRINTS" id="PR00937">
    <property type="entry name" value="TBOX"/>
</dbReference>
<dbReference type="GO" id="GO:0000785">
    <property type="term" value="C:chromatin"/>
    <property type="evidence" value="ECO:0007669"/>
    <property type="project" value="TreeGrafter"/>
</dbReference>